<sequence length="360" mass="41387">MEAAISAVATEIFSRVISFLIQRYRDKTEINEKLERMQQLLLRIHAVVEEAEGRYITNPIMLRLSCREHVPRVSHSGYLQRSRSISHTRRSCAKINDLRSVLENLEAAIASVNEFVVLLGGCDRCFRRPYDMYLYTDNIMFGRHVEKQQVINILLQDPEEHGTPTVLPIIGGCRVGKKTLVNYVCQNERIKSYFSSIMFLNGYNISRMDTGKLQNGRVLAVIEFVTDVNDDDWVKFYSTVKHTACDGSKVIIISRIQNLVRFGTVQTLHLNSLTHQEYKYLFRMLAFGSIDEKDYPQLVAVASELAIVLGGSLITANIIADLLRRNLDVKFWFRILQRFKAMVDNNLSMYGEHPKDILEN</sequence>
<dbReference type="OrthoDB" id="690094at2759"/>
<evidence type="ECO:0000313" key="1">
    <source>
        <dbReference type="EMBL" id="KAF8674831.1"/>
    </source>
</evidence>
<proteinExistence type="predicted"/>
<dbReference type="PANTHER" id="PTHR33377:SF25">
    <property type="entry name" value="OS10G0131500 PROTEIN"/>
    <property type="match status" value="1"/>
</dbReference>
<dbReference type="PANTHER" id="PTHR33377">
    <property type="entry name" value="OS10G0134700 PROTEIN-RELATED"/>
    <property type="match status" value="1"/>
</dbReference>
<dbReference type="EMBL" id="JACEFO010002193">
    <property type="protein sequence ID" value="KAF8674831.1"/>
    <property type="molecule type" value="Genomic_DNA"/>
</dbReference>
<accession>A0A835E9S4</accession>
<dbReference type="InterPro" id="IPR027417">
    <property type="entry name" value="P-loop_NTPase"/>
</dbReference>
<comment type="caution">
    <text evidence="1">The sequence shown here is derived from an EMBL/GenBank/DDBJ whole genome shotgun (WGS) entry which is preliminary data.</text>
</comment>
<dbReference type="AlphaFoldDB" id="A0A835E9S4"/>
<dbReference type="Gene3D" id="3.40.50.300">
    <property type="entry name" value="P-loop containing nucleotide triphosphate hydrolases"/>
    <property type="match status" value="1"/>
</dbReference>
<dbReference type="SUPFAM" id="SSF52540">
    <property type="entry name" value="P-loop containing nucleoside triphosphate hydrolases"/>
    <property type="match status" value="1"/>
</dbReference>
<gene>
    <name evidence="1" type="ORF">HU200_047962</name>
</gene>
<evidence type="ECO:0000313" key="2">
    <source>
        <dbReference type="Proteomes" id="UP000636709"/>
    </source>
</evidence>
<keyword evidence="2" id="KW-1185">Reference proteome</keyword>
<evidence type="ECO:0008006" key="3">
    <source>
        <dbReference type="Google" id="ProtNLM"/>
    </source>
</evidence>
<name>A0A835E9S4_9POAL</name>
<dbReference type="Proteomes" id="UP000636709">
    <property type="component" value="Unassembled WGS sequence"/>
</dbReference>
<reference evidence="1" key="1">
    <citation type="submission" date="2020-07" db="EMBL/GenBank/DDBJ databases">
        <title>Genome sequence and genetic diversity analysis of an under-domesticated orphan crop, white fonio (Digitaria exilis).</title>
        <authorList>
            <person name="Bennetzen J.L."/>
            <person name="Chen S."/>
            <person name="Ma X."/>
            <person name="Wang X."/>
            <person name="Yssel A.E.J."/>
            <person name="Chaluvadi S.R."/>
            <person name="Johnson M."/>
            <person name="Gangashetty P."/>
            <person name="Hamidou F."/>
            <person name="Sanogo M.D."/>
            <person name="Zwaenepoel A."/>
            <person name="Wallace J."/>
            <person name="Van De Peer Y."/>
            <person name="Van Deynze A."/>
        </authorList>
    </citation>
    <scope>NUCLEOTIDE SEQUENCE</scope>
    <source>
        <tissue evidence="1">Leaves</tissue>
    </source>
</reference>
<organism evidence="1 2">
    <name type="scientific">Digitaria exilis</name>
    <dbReference type="NCBI Taxonomy" id="1010633"/>
    <lineage>
        <taxon>Eukaryota</taxon>
        <taxon>Viridiplantae</taxon>
        <taxon>Streptophyta</taxon>
        <taxon>Embryophyta</taxon>
        <taxon>Tracheophyta</taxon>
        <taxon>Spermatophyta</taxon>
        <taxon>Magnoliopsida</taxon>
        <taxon>Liliopsida</taxon>
        <taxon>Poales</taxon>
        <taxon>Poaceae</taxon>
        <taxon>PACMAD clade</taxon>
        <taxon>Panicoideae</taxon>
        <taxon>Panicodae</taxon>
        <taxon>Paniceae</taxon>
        <taxon>Anthephorinae</taxon>
        <taxon>Digitaria</taxon>
    </lineage>
</organism>
<protein>
    <recommendedName>
        <fullName evidence="3">Rx N-terminal domain-containing protein</fullName>
    </recommendedName>
</protein>